<feature type="transmembrane region" description="Helical" evidence="12">
    <location>
        <begin position="27"/>
        <end position="47"/>
    </location>
</feature>
<accession>A0A9P1IDC6</accession>
<evidence type="ECO:0000256" key="4">
    <source>
        <dbReference type="ARBA" id="ARBA00022538"/>
    </source>
</evidence>
<evidence type="ECO:0000256" key="6">
    <source>
        <dbReference type="ARBA" id="ARBA00022826"/>
    </source>
</evidence>
<dbReference type="GO" id="GO:0015271">
    <property type="term" value="F:outward rectifier potassium channel activity"/>
    <property type="evidence" value="ECO:0007669"/>
    <property type="project" value="TreeGrafter"/>
</dbReference>
<evidence type="ECO:0000256" key="8">
    <source>
        <dbReference type="ARBA" id="ARBA00022989"/>
    </source>
</evidence>
<dbReference type="Pfam" id="PF07885">
    <property type="entry name" value="Ion_trans_2"/>
    <property type="match status" value="1"/>
</dbReference>
<comment type="similarity">
    <text evidence="2">Belongs to the two pore domain potassium channel (TC 1.A.1.8) family.</text>
</comment>
<gene>
    <name evidence="14" type="ORF">CAMP_LOCUS5180</name>
</gene>
<evidence type="ECO:0000259" key="13">
    <source>
        <dbReference type="Pfam" id="PF07885"/>
    </source>
</evidence>
<feature type="transmembrane region" description="Helical" evidence="12">
    <location>
        <begin position="124"/>
        <end position="145"/>
    </location>
</feature>
<feature type="transmembrane region" description="Helical" evidence="12">
    <location>
        <begin position="157"/>
        <end position="182"/>
    </location>
</feature>
<dbReference type="GO" id="GO:0030322">
    <property type="term" value="P:stabilization of membrane potential"/>
    <property type="evidence" value="ECO:0007669"/>
    <property type="project" value="TreeGrafter"/>
</dbReference>
<proteinExistence type="inferred from homology"/>
<name>A0A9P1IDC6_9PELO</name>
<evidence type="ECO:0000256" key="12">
    <source>
        <dbReference type="SAM" id="Phobius"/>
    </source>
</evidence>
<dbReference type="PANTHER" id="PTHR11003:SF337">
    <property type="entry name" value="POTASSIUM CHANNEL DOMAIN-CONTAINING PROTEIN"/>
    <property type="match status" value="1"/>
</dbReference>
<evidence type="ECO:0000256" key="3">
    <source>
        <dbReference type="ARBA" id="ARBA00022448"/>
    </source>
</evidence>
<comment type="caution">
    <text evidence="14">The sequence shown here is derived from an EMBL/GenBank/DDBJ whole genome shotgun (WGS) entry which is preliminary data.</text>
</comment>
<keyword evidence="6" id="KW-0631">Potassium channel</keyword>
<dbReference type="GO" id="GO:0022841">
    <property type="term" value="F:potassium ion leak channel activity"/>
    <property type="evidence" value="ECO:0007669"/>
    <property type="project" value="TreeGrafter"/>
</dbReference>
<keyword evidence="4" id="KW-0633">Potassium transport</keyword>
<feature type="transmembrane region" description="Helical" evidence="12">
    <location>
        <begin position="232"/>
        <end position="259"/>
    </location>
</feature>
<dbReference type="PANTHER" id="PTHR11003">
    <property type="entry name" value="POTASSIUM CHANNEL, SUBFAMILY K"/>
    <property type="match status" value="1"/>
</dbReference>
<dbReference type="OrthoDB" id="297496at2759"/>
<keyword evidence="3" id="KW-0813">Transport</keyword>
<keyword evidence="15" id="KW-1185">Reference proteome</keyword>
<evidence type="ECO:0000256" key="5">
    <source>
        <dbReference type="ARBA" id="ARBA00022692"/>
    </source>
</evidence>
<keyword evidence="7" id="KW-0630">Potassium</keyword>
<dbReference type="EMBL" id="CANHGI010000002">
    <property type="protein sequence ID" value="CAI5442543.1"/>
    <property type="molecule type" value="Genomic_DNA"/>
</dbReference>
<dbReference type="PRINTS" id="PR01095">
    <property type="entry name" value="TASKCHANNEL"/>
</dbReference>
<comment type="subcellular location">
    <subcellularLocation>
        <location evidence="1">Membrane</location>
        <topology evidence="1">Multi-pass membrane protein</topology>
    </subcellularLocation>
</comment>
<keyword evidence="9" id="KW-0406">Ion transport</keyword>
<evidence type="ECO:0000313" key="14">
    <source>
        <dbReference type="EMBL" id="CAI5442543.1"/>
    </source>
</evidence>
<reference evidence="14" key="1">
    <citation type="submission" date="2022-11" db="EMBL/GenBank/DDBJ databases">
        <authorList>
            <person name="Kikuchi T."/>
        </authorList>
    </citation>
    <scope>NUCLEOTIDE SEQUENCE</scope>
    <source>
        <strain evidence="14">PS1010</strain>
    </source>
</reference>
<evidence type="ECO:0000256" key="9">
    <source>
        <dbReference type="ARBA" id="ARBA00023065"/>
    </source>
</evidence>
<evidence type="ECO:0000256" key="1">
    <source>
        <dbReference type="ARBA" id="ARBA00004141"/>
    </source>
</evidence>
<evidence type="ECO:0000256" key="7">
    <source>
        <dbReference type="ARBA" id="ARBA00022958"/>
    </source>
</evidence>
<dbReference type="GO" id="GO:0005886">
    <property type="term" value="C:plasma membrane"/>
    <property type="evidence" value="ECO:0007669"/>
    <property type="project" value="TreeGrafter"/>
</dbReference>
<organism evidence="14 15">
    <name type="scientific">Caenorhabditis angaria</name>
    <dbReference type="NCBI Taxonomy" id="860376"/>
    <lineage>
        <taxon>Eukaryota</taxon>
        <taxon>Metazoa</taxon>
        <taxon>Ecdysozoa</taxon>
        <taxon>Nematoda</taxon>
        <taxon>Chromadorea</taxon>
        <taxon>Rhabditida</taxon>
        <taxon>Rhabditina</taxon>
        <taxon>Rhabditomorpha</taxon>
        <taxon>Rhabditoidea</taxon>
        <taxon>Rhabditidae</taxon>
        <taxon>Peloderinae</taxon>
        <taxon>Caenorhabditis</taxon>
    </lineage>
</organism>
<evidence type="ECO:0000313" key="15">
    <source>
        <dbReference type="Proteomes" id="UP001152747"/>
    </source>
</evidence>
<feature type="domain" description="Potassium channel" evidence="13">
    <location>
        <begin position="123"/>
        <end position="175"/>
    </location>
</feature>
<protein>
    <recommendedName>
        <fullName evidence="13">Potassium channel domain-containing protein</fullName>
    </recommendedName>
</protein>
<keyword evidence="11" id="KW-0407">Ion channel</keyword>
<evidence type="ECO:0000256" key="11">
    <source>
        <dbReference type="ARBA" id="ARBA00023303"/>
    </source>
</evidence>
<dbReference type="InterPro" id="IPR003092">
    <property type="entry name" value="2pore_dom_K_chnl_TASK"/>
</dbReference>
<evidence type="ECO:0000256" key="2">
    <source>
        <dbReference type="ARBA" id="ARBA00006666"/>
    </source>
</evidence>
<dbReference type="Gene3D" id="1.10.287.70">
    <property type="match status" value="1"/>
</dbReference>
<dbReference type="AlphaFoldDB" id="A0A9P1IDC6"/>
<keyword evidence="5 12" id="KW-0812">Transmembrane</keyword>
<dbReference type="InterPro" id="IPR013099">
    <property type="entry name" value="K_chnl_dom"/>
</dbReference>
<dbReference type="InterPro" id="IPR003280">
    <property type="entry name" value="2pore_dom_K_chnl"/>
</dbReference>
<dbReference type="Proteomes" id="UP001152747">
    <property type="component" value="Unassembled WGS sequence"/>
</dbReference>
<keyword evidence="8 12" id="KW-1133">Transmembrane helix</keyword>
<evidence type="ECO:0000256" key="10">
    <source>
        <dbReference type="ARBA" id="ARBA00023136"/>
    </source>
</evidence>
<feature type="transmembrane region" description="Helical" evidence="12">
    <location>
        <begin position="290"/>
        <end position="314"/>
    </location>
</feature>
<dbReference type="SUPFAM" id="SSF81324">
    <property type="entry name" value="Voltage-gated potassium channels"/>
    <property type="match status" value="2"/>
</dbReference>
<keyword evidence="10 12" id="KW-0472">Membrane</keyword>
<sequence length="445" mass="50596">MCISNSRAFVCVLCIKRIYHKYSLNHILLLFCYTSFIIISAAIFFVVESQSSITYKLEWQDKVNVGRQKFISSNLFPDIFNNSRLLLYVHGEKSDYLQRVIDRRLHNYEQHQLKIQAPVPKFKITYLNSLFYIFSTITTTGHGYIQPGTDNGRTTSIFVSILGIPFTIIVIKDVAYIIAVLLHFPCRLLQTIWNIFRFCTLKPVKESELEQELNNGRVDPAKDYRLDHASRLLSIPVTVAILAVIGWISFGSILMSYAFPSLSNSSNVYFILNCLTTTAVSNIELPELTLLMLIAYFLYVLIGLAIVSLFINLLHTKFSQAYWMPGKMYLPLRNNGGLGRNLATLESFEELTVSDMPINHMATLGIFQTDDKCPLLAILKKEGALHEVVTQTGQENTCILSNNKYLPPIDQSSPTPPLLPSNYSKSQEDVNELIIETYGSKRLMR</sequence>